<dbReference type="CDD" id="cd14485">
    <property type="entry name" value="mltA_like_LT_A"/>
    <property type="match status" value="1"/>
</dbReference>
<dbReference type="SMART" id="SM00925">
    <property type="entry name" value="MltA"/>
    <property type="match status" value="1"/>
</dbReference>
<evidence type="ECO:0000256" key="2">
    <source>
        <dbReference type="ARBA" id="ARBA00012587"/>
    </source>
</evidence>
<feature type="chain" id="PRO_5045644301" description="peptidoglycan lytic exotransglycosylase" evidence="6">
    <location>
        <begin position="24"/>
        <end position="398"/>
    </location>
</feature>
<dbReference type="CDD" id="cd14668">
    <property type="entry name" value="mlta_B"/>
    <property type="match status" value="1"/>
</dbReference>
<reference evidence="8" key="1">
    <citation type="submission" date="2023-03" db="EMBL/GenBank/DDBJ databases">
        <title>Mesosutterella sp. nov. isolated from porcine feces.</title>
        <authorList>
            <person name="Yu S."/>
        </authorList>
    </citation>
    <scope>NUCLEOTIDE SEQUENCE</scope>
    <source>
        <strain evidence="8">AGMB02718</strain>
    </source>
</reference>
<dbReference type="PANTHER" id="PTHR30124">
    <property type="entry name" value="MEMBRANE-BOUND LYTIC MUREIN TRANSGLYCOSYLASE A"/>
    <property type="match status" value="1"/>
</dbReference>
<name>A0ABT7IJZ9_9BURK</name>
<dbReference type="Pfam" id="PF06725">
    <property type="entry name" value="3D"/>
    <property type="match status" value="1"/>
</dbReference>
<dbReference type="InterPro" id="IPR036908">
    <property type="entry name" value="RlpA-like_sf"/>
</dbReference>
<comment type="catalytic activity">
    <reaction evidence="1">
        <text>Exolytic cleavage of the (1-&gt;4)-beta-glycosidic linkage between N-acetylmuramic acid (MurNAc) and N-acetylglucosamine (GlcNAc) residues in peptidoglycan, from either the reducing or the non-reducing ends of the peptidoglycan chains, with concomitant formation of a 1,6-anhydrobond in the MurNAc residue.</text>
        <dbReference type="EC" id="4.2.2.n1"/>
    </reaction>
</comment>
<dbReference type="RefSeq" id="WP_243375994.1">
    <property type="nucleotide sequence ID" value="NZ_JAKZJU020000001.1"/>
</dbReference>
<evidence type="ECO:0000256" key="3">
    <source>
        <dbReference type="ARBA" id="ARBA00023239"/>
    </source>
</evidence>
<evidence type="ECO:0000256" key="1">
    <source>
        <dbReference type="ARBA" id="ARBA00001420"/>
    </source>
</evidence>
<dbReference type="SUPFAM" id="SSF50685">
    <property type="entry name" value="Barwin-like endoglucanases"/>
    <property type="match status" value="1"/>
</dbReference>
<dbReference type="InterPro" id="IPR005300">
    <property type="entry name" value="MltA_B"/>
</dbReference>
<comment type="caution">
    <text evidence="8">The sequence shown here is derived from an EMBL/GenBank/DDBJ whole genome shotgun (WGS) entry which is preliminary data.</text>
</comment>
<evidence type="ECO:0000256" key="5">
    <source>
        <dbReference type="ARBA" id="ARBA00030918"/>
    </source>
</evidence>
<evidence type="ECO:0000256" key="4">
    <source>
        <dbReference type="ARBA" id="ARBA00023316"/>
    </source>
</evidence>
<gene>
    <name evidence="8" type="ORF">MUN46_001835</name>
</gene>
<dbReference type="Gene3D" id="2.40.40.10">
    <property type="entry name" value="RlpA-like domain"/>
    <property type="match status" value="1"/>
</dbReference>
<evidence type="ECO:0000259" key="7">
    <source>
        <dbReference type="SMART" id="SM00925"/>
    </source>
</evidence>
<evidence type="ECO:0000313" key="9">
    <source>
        <dbReference type="Proteomes" id="UP001165481"/>
    </source>
</evidence>
<accession>A0ABT7IJZ9</accession>
<dbReference type="PIRSF" id="PIRSF019422">
    <property type="entry name" value="MltA"/>
    <property type="match status" value="1"/>
</dbReference>
<proteinExistence type="predicted"/>
<dbReference type="InterPro" id="IPR026044">
    <property type="entry name" value="MltA"/>
</dbReference>
<dbReference type="Proteomes" id="UP001165481">
    <property type="component" value="Unassembled WGS sequence"/>
</dbReference>
<keyword evidence="3" id="KW-0456">Lyase</keyword>
<dbReference type="PROSITE" id="PS51257">
    <property type="entry name" value="PROKAR_LIPOPROTEIN"/>
    <property type="match status" value="1"/>
</dbReference>
<dbReference type="PANTHER" id="PTHR30124:SF0">
    <property type="entry name" value="MEMBRANE-BOUND LYTIC MUREIN TRANSGLYCOSYLASE A"/>
    <property type="match status" value="1"/>
</dbReference>
<dbReference type="EC" id="4.2.2.n1" evidence="2"/>
<evidence type="ECO:0000313" key="8">
    <source>
        <dbReference type="EMBL" id="MDL2058692.1"/>
    </source>
</evidence>
<keyword evidence="6" id="KW-0732">Signal</keyword>
<dbReference type="Pfam" id="PF03562">
    <property type="entry name" value="MltA"/>
    <property type="match status" value="1"/>
</dbReference>
<sequence length="398" mass="44474">MNFQPLRWIPSFVLAGIASLALFGCQSVQPPSAQRNRVSHMPRFEPASFSDFQQVSAKDWENAKRSFQSSCALPGFRQSSLWGQSCASLENQSSALDFFSNSFTIWKILDEKHTDGASSLSATGLLTGYYEPVLKASLKRTAQYSWPVLSTPPDLIDVDLATLYPELKGKRVRGKLSGRRLIPYDDRHSIDERRDLYPYAIAWLSDPIDQLFLQIQGSGQLQIPGRGVIRVTYADQNGHPYKAVAQWLIRKGYITPKEASMQAIRAWAKNNPGEIRSLLDYNPSYVFFRQDLTARPGQGPRGAQGVPLTPLASVAVDRSIWKYGSPFILQVSQSSPDIHFVRPVIAQDTGGAIRGILRFDYFWGSGDKAGDMAGRQKSQVSAWILVPRGHRPEELLRP</sequence>
<protein>
    <recommendedName>
        <fullName evidence="2">peptidoglycan lytic exotransglycosylase</fullName>
        <ecNumber evidence="2">4.2.2.n1</ecNumber>
    </recommendedName>
    <alternativeName>
        <fullName evidence="5">Murein hydrolase A</fullName>
    </alternativeName>
</protein>
<organism evidence="8 9">
    <name type="scientific">Mesosutterella faecium</name>
    <dbReference type="NCBI Taxonomy" id="2925194"/>
    <lineage>
        <taxon>Bacteria</taxon>
        <taxon>Pseudomonadati</taxon>
        <taxon>Pseudomonadota</taxon>
        <taxon>Betaproteobacteria</taxon>
        <taxon>Burkholderiales</taxon>
        <taxon>Sutterellaceae</taxon>
        <taxon>Mesosutterella</taxon>
    </lineage>
</organism>
<keyword evidence="4" id="KW-0961">Cell wall biogenesis/degradation</keyword>
<keyword evidence="9" id="KW-1185">Reference proteome</keyword>
<dbReference type="Gene3D" id="2.40.240.50">
    <property type="entry name" value="Barwin-like endoglucanases"/>
    <property type="match status" value="1"/>
</dbReference>
<feature type="domain" description="Lytic transglycosylase MltA" evidence="7">
    <location>
        <begin position="133"/>
        <end position="289"/>
    </location>
</feature>
<evidence type="ECO:0000256" key="6">
    <source>
        <dbReference type="SAM" id="SignalP"/>
    </source>
</evidence>
<dbReference type="EMBL" id="JAKZJU020000001">
    <property type="protein sequence ID" value="MDL2058692.1"/>
    <property type="molecule type" value="Genomic_DNA"/>
</dbReference>
<feature type="signal peptide" evidence="6">
    <location>
        <begin position="1"/>
        <end position="23"/>
    </location>
</feature>
<dbReference type="InterPro" id="IPR010611">
    <property type="entry name" value="3D_dom"/>
</dbReference>